<sequence>MGGQNHKKKKIDYRAGWDFDGNEMMGLMGSQKPGIDLMQNCDLPPPSKVFMGSDKMVILSMNKVCSTMGKAEGNKEFASYADGGDSDKLEILKALRSSQTRAREAEKKAEILAKEKDHLSNALLEEAMQSFAYRQQVRLLELQVSKLQSQWLQQQQPTCSGCFKPKEVKELLKEGNDDEDWPI</sequence>
<dbReference type="EMBL" id="JARAOO010000013">
    <property type="protein sequence ID" value="KAJ7945439.1"/>
    <property type="molecule type" value="Genomic_DNA"/>
</dbReference>
<proteinExistence type="predicted"/>
<keyword evidence="1" id="KW-0175">Coiled coil</keyword>
<dbReference type="Proteomes" id="UP001163823">
    <property type="component" value="Chromosome 13"/>
</dbReference>
<keyword evidence="2" id="KW-0812">Transmembrane</keyword>
<evidence type="ECO:0000313" key="2">
    <source>
        <dbReference type="EMBL" id="KAJ7945439.1"/>
    </source>
</evidence>
<name>A0AAD7KTD3_QUISA</name>
<keyword evidence="2" id="KW-0472">Membrane</keyword>
<dbReference type="AlphaFoldDB" id="A0AAD7KTD3"/>
<dbReference type="PANTHER" id="PTHR33868:SF10">
    <property type="entry name" value="OS08G0483100 PROTEIN"/>
    <property type="match status" value="1"/>
</dbReference>
<evidence type="ECO:0000256" key="1">
    <source>
        <dbReference type="SAM" id="Coils"/>
    </source>
</evidence>
<feature type="coiled-coil region" evidence="1">
    <location>
        <begin position="95"/>
        <end position="122"/>
    </location>
</feature>
<accession>A0AAD7KTD3</accession>
<reference evidence="2" key="1">
    <citation type="journal article" date="2023" name="Science">
        <title>Elucidation of the pathway for biosynthesis of saponin adjuvants from the soapbark tree.</title>
        <authorList>
            <person name="Reed J."/>
            <person name="Orme A."/>
            <person name="El-Demerdash A."/>
            <person name="Owen C."/>
            <person name="Martin L.B.B."/>
            <person name="Misra R.C."/>
            <person name="Kikuchi S."/>
            <person name="Rejzek M."/>
            <person name="Martin A.C."/>
            <person name="Harkess A."/>
            <person name="Leebens-Mack J."/>
            <person name="Louveau T."/>
            <person name="Stephenson M.J."/>
            <person name="Osbourn A."/>
        </authorList>
    </citation>
    <scope>NUCLEOTIDE SEQUENCE</scope>
    <source>
        <strain evidence="2">S10</strain>
    </source>
</reference>
<keyword evidence="3" id="KW-1185">Reference proteome</keyword>
<organism evidence="2 3">
    <name type="scientific">Quillaja saponaria</name>
    <name type="common">Soap bark tree</name>
    <dbReference type="NCBI Taxonomy" id="32244"/>
    <lineage>
        <taxon>Eukaryota</taxon>
        <taxon>Viridiplantae</taxon>
        <taxon>Streptophyta</taxon>
        <taxon>Embryophyta</taxon>
        <taxon>Tracheophyta</taxon>
        <taxon>Spermatophyta</taxon>
        <taxon>Magnoliopsida</taxon>
        <taxon>eudicotyledons</taxon>
        <taxon>Gunneridae</taxon>
        <taxon>Pentapetalae</taxon>
        <taxon>rosids</taxon>
        <taxon>fabids</taxon>
        <taxon>Fabales</taxon>
        <taxon>Quillajaceae</taxon>
        <taxon>Quillaja</taxon>
    </lineage>
</organism>
<dbReference type="PANTHER" id="PTHR33868">
    <property type="entry name" value="EXPRESSED PROTEIN"/>
    <property type="match status" value="1"/>
</dbReference>
<dbReference type="KEGG" id="qsa:O6P43_030499"/>
<comment type="caution">
    <text evidence="2">The sequence shown here is derived from an EMBL/GenBank/DDBJ whole genome shotgun (WGS) entry which is preliminary data.</text>
</comment>
<protein>
    <submittedName>
        <fullName evidence="2">Transmembrane protein</fullName>
    </submittedName>
</protein>
<evidence type="ECO:0000313" key="3">
    <source>
        <dbReference type="Proteomes" id="UP001163823"/>
    </source>
</evidence>
<gene>
    <name evidence="2" type="ORF">O6P43_030499</name>
</gene>